<gene>
    <name evidence="3" type="ORF">N4J17_03965</name>
</gene>
<comment type="similarity">
    <text evidence="1">Belongs to the IMPACT family.</text>
</comment>
<dbReference type="EMBL" id="CP104311">
    <property type="protein sequence ID" value="WWF02781.1"/>
    <property type="molecule type" value="Genomic_DNA"/>
</dbReference>
<feature type="domain" description="Impact N-terminal" evidence="2">
    <location>
        <begin position="20"/>
        <end position="122"/>
    </location>
</feature>
<dbReference type="SUPFAM" id="SSF54980">
    <property type="entry name" value="EF-G C-terminal domain-like"/>
    <property type="match status" value="1"/>
</dbReference>
<reference evidence="3 4" key="1">
    <citation type="submission" date="2022-09" db="EMBL/GenBank/DDBJ databases">
        <authorList>
            <person name="Giprobiosintez L."/>
        </authorList>
    </citation>
    <scope>NUCLEOTIDE SEQUENCE [LARGE SCALE GENOMIC DNA]</scope>
    <source>
        <strain evidence="4">VKPM-B-12549 (GBS-15)</strain>
    </source>
</reference>
<evidence type="ECO:0000313" key="4">
    <source>
        <dbReference type="Proteomes" id="UP001359308"/>
    </source>
</evidence>
<dbReference type="InterPro" id="IPR036956">
    <property type="entry name" value="Impact_N_sf"/>
</dbReference>
<accession>A0ABZ2F6Q3</accession>
<dbReference type="InterPro" id="IPR001498">
    <property type="entry name" value="Impact_N"/>
</dbReference>
<proteinExistence type="inferred from homology"/>
<keyword evidence="4" id="KW-1185">Reference proteome</keyword>
<dbReference type="Gene3D" id="3.30.70.240">
    <property type="match status" value="1"/>
</dbReference>
<dbReference type="InterPro" id="IPR035647">
    <property type="entry name" value="EFG_III/V"/>
</dbReference>
<protein>
    <submittedName>
        <fullName evidence="3">IMPACT family protein</fullName>
    </submittedName>
</protein>
<sequence length="200" mass="21852">MSGRGFVTLKTTAEHQAEVKGSLFLAYGTRADTPEQGLAFLRTVAARHPAASHLCWAYRIDDQYRFSDAGEPGGTAGQPILRAIEGQGLDHVVVGVVRYFGGTKLGAGGLARAYGGTAAEALRTAERQEELPRTEITVEVAFEHMGALYRLLDSLGLVERRETYTEHGLKVTVSLLESLGERFRTELRNATRGQFSLIDR</sequence>
<dbReference type="InterPro" id="IPR020568">
    <property type="entry name" value="Ribosomal_Su5_D2-typ_SF"/>
</dbReference>
<dbReference type="InterPro" id="IPR023582">
    <property type="entry name" value="Impact"/>
</dbReference>
<evidence type="ECO:0000259" key="2">
    <source>
        <dbReference type="Pfam" id="PF01205"/>
    </source>
</evidence>
<evidence type="ECO:0000313" key="3">
    <source>
        <dbReference type="EMBL" id="WWF02781.1"/>
    </source>
</evidence>
<dbReference type="Pfam" id="PF01205">
    <property type="entry name" value="Impact_N"/>
    <property type="match status" value="1"/>
</dbReference>
<dbReference type="PANTHER" id="PTHR16301:SF20">
    <property type="entry name" value="IMPACT FAMILY MEMBER YIGZ"/>
    <property type="match status" value="1"/>
</dbReference>
<name>A0ABZ2F6Q3_METCP</name>
<organism evidence="3 4">
    <name type="scientific">Methylococcus capsulatus</name>
    <dbReference type="NCBI Taxonomy" id="414"/>
    <lineage>
        <taxon>Bacteria</taxon>
        <taxon>Pseudomonadati</taxon>
        <taxon>Pseudomonadota</taxon>
        <taxon>Gammaproteobacteria</taxon>
        <taxon>Methylococcales</taxon>
        <taxon>Methylococcaceae</taxon>
        <taxon>Methylococcus</taxon>
    </lineage>
</organism>
<dbReference type="Proteomes" id="UP001359308">
    <property type="component" value="Chromosome"/>
</dbReference>
<dbReference type="SUPFAM" id="SSF54211">
    <property type="entry name" value="Ribosomal protein S5 domain 2-like"/>
    <property type="match status" value="1"/>
</dbReference>
<dbReference type="RefSeq" id="WP_198323037.1">
    <property type="nucleotide sequence ID" value="NZ_CP104311.1"/>
</dbReference>
<evidence type="ECO:0000256" key="1">
    <source>
        <dbReference type="ARBA" id="ARBA00007665"/>
    </source>
</evidence>
<dbReference type="PANTHER" id="PTHR16301">
    <property type="entry name" value="IMPACT-RELATED"/>
    <property type="match status" value="1"/>
</dbReference>
<dbReference type="Gene3D" id="3.30.230.30">
    <property type="entry name" value="Impact, N-terminal domain"/>
    <property type="match status" value="1"/>
</dbReference>